<dbReference type="Gene3D" id="1.10.4030.10">
    <property type="entry name" value="Porin chaperone SurA, peptide-binding domain"/>
    <property type="match status" value="1"/>
</dbReference>
<feature type="signal peptide" evidence="2">
    <location>
        <begin position="1"/>
        <end position="18"/>
    </location>
</feature>
<dbReference type="PROSITE" id="PS51257">
    <property type="entry name" value="PROKAR_LIPOPROTEIN"/>
    <property type="match status" value="1"/>
</dbReference>
<accession>A0A1H0B7C4</accession>
<feature type="compositionally biased region" description="Acidic residues" evidence="1">
    <location>
        <begin position="23"/>
        <end position="57"/>
    </location>
</feature>
<dbReference type="Proteomes" id="UP000199334">
    <property type="component" value="Unassembled WGS sequence"/>
</dbReference>
<evidence type="ECO:0000313" key="3">
    <source>
        <dbReference type="EMBL" id="SDN41570.1"/>
    </source>
</evidence>
<gene>
    <name evidence="3" type="ORF">SAMN05216498_2251</name>
</gene>
<sequence>MKKILLASLIVMLTAILAACTDNGEEDEGDNQEQNQEEQGQEEQNNDEQSEDGENTGEESANGQESLTADLPEDEVVATVNGEEITNGELLQNETFVKQRYQMFGMQQSAEQIQQQALDQLINTELVLQSAEEAGIEPTEEEINTEYDNMISQLKEQNQTDDVSQIFEQAGTTEEEVRNDIRTQLTTEKYLDQNTEEVTVSDEEIQEAYDNYTAQLEQADQEPQSLEDMRGQLEQQVKTQKEGEQTQQLLDQLREDNDVEILI</sequence>
<keyword evidence="4" id="KW-1185">Reference proteome</keyword>
<feature type="compositionally biased region" description="Polar residues" evidence="1">
    <location>
        <begin position="58"/>
        <end position="67"/>
    </location>
</feature>
<dbReference type="AlphaFoldDB" id="A0A1H0B7C4"/>
<dbReference type="RefSeq" id="WP_093856683.1">
    <property type="nucleotide sequence ID" value="NZ_BJVZ01000029.1"/>
</dbReference>
<dbReference type="InterPro" id="IPR027304">
    <property type="entry name" value="Trigger_fact/SurA_dom_sf"/>
</dbReference>
<keyword evidence="2" id="KW-0732">Signal</keyword>
<dbReference type="STRING" id="237069.SAMN05216498_2251"/>
<dbReference type="InterPro" id="IPR050245">
    <property type="entry name" value="PrsA_foldase"/>
</dbReference>
<dbReference type="EMBL" id="FNIG01000004">
    <property type="protein sequence ID" value="SDN41570.1"/>
    <property type="molecule type" value="Genomic_DNA"/>
</dbReference>
<dbReference type="PANTHER" id="PTHR47245:SF2">
    <property type="entry name" value="PEPTIDYL-PROLYL CIS-TRANS ISOMERASE HP_0175-RELATED"/>
    <property type="match status" value="1"/>
</dbReference>
<name>A0A1H0B7C4_9BACI</name>
<dbReference type="GO" id="GO:0016853">
    <property type="term" value="F:isomerase activity"/>
    <property type="evidence" value="ECO:0007669"/>
    <property type="project" value="UniProtKB-KW"/>
</dbReference>
<dbReference type="Pfam" id="PF13624">
    <property type="entry name" value="SurA_N_3"/>
    <property type="match status" value="1"/>
</dbReference>
<dbReference type="PANTHER" id="PTHR47245">
    <property type="entry name" value="PEPTIDYLPROLYL ISOMERASE"/>
    <property type="match status" value="1"/>
</dbReference>
<protein>
    <submittedName>
        <fullName evidence="3">Peptidyl-prolyl cis-trans isomerase SurA</fullName>
    </submittedName>
</protein>
<proteinExistence type="predicted"/>
<evidence type="ECO:0000256" key="1">
    <source>
        <dbReference type="SAM" id="MobiDB-lite"/>
    </source>
</evidence>
<feature type="chain" id="PRO_5038420325" evidence="2">
    <location>
        <begin position="19"/>
        <end position="263"/>
    </location>
</feature>
<evidence type="ECO:0000256" key="2">
    <source>
        <dbReference type="SAM" id="SignalP"/>
    </source>
</evidence>
<dbReference type="OrthoDB" id="4775280at2"/>
<keyword evidence="3" id="KW-0413">Isomerase</keyword>
<organism evidence="3 4">
    <name type="scientific">Tenuibacillus multivorans</name>
    <dbReference type="NCBI Taxonomy" id="237069"/>
    <lineage>
        <taxon>Bacteria</taxon>
        <taxon>Bacillati</taxon>
        <taxon>Bacillota</taxon>
        <taxon>Bacilli</taxon>
        <taxon>Bacillales</taxon>
        <taxon>Bacillaceae</taxon>
        <taxon>Tenuibacillus</taxon>
    </lineage>
</organism>
<feature type="region of interest" description="Disordered" evidence="1">
    <location>
        <begin position="219"/>
        <end position="245"/>
    </location>
</feature>
<reference evidence="3 4" key="1">
    <citation type="submission" date="2016-10" db="EMBL/GenBank/DDBJ databases">
        <authorList>
            <person name="de Groot N.N."/>
        </authorList>
    </citation>
    <scope>NUCLEOTIDE SEQUENCE [LARGE SCALE GENOMIC DNA]</scope>
    <source>
        <strain evidence="3 4">CGMCC 1.3442</strain>
    </source>
</reference>
<evidence type="ECO:0000313" key="4">
    <source>
        <dbReference type="Proteomes" id="UP000199334"/>
    </source>
</evidence>
<feature type="region of interest" description="Disordered" evidence="1">
    <location>
        <begin position="22"/>
        <end position="73"/>
    </location>
</feature>
<dbReference type="SUPFAM" id="SSF109998">
    <property type="entry name" value="Triger factor/SurA peptide-binding domain-like"/>
    <property type="match status" value="1"/>
</dbReference>